<evidence type="ECO:0000256" key="7">
    <source>
        <dbReference type="ARBA" id="ARBA00023237"/>
    </source>
</evidence>
<dbReference type="AlphaFoldDB" id="A0A2S7EX65"/>
<dbReference type="Pfam" id="PF00593">
    <property type="entry name" value="TonB_dep_Rec_b-barrel"/>
    <property type="match status" value="1"/>
</dbReference>
<keyword evidence="5 9" id="KW-0798">TonB box</keyword>
<keyword evidence="13" id="KW-1185">Reference proteome</keyword>
<dbReference type="GO" id="GO:0009279">
    <property type="term" value="C:cell outer membrane"/>
    <property type="evidence" value="ECO:0007669"/>
    <property type="project" value="UniProtKB-SubCell"/>
</dbReference>
<dbReference type="SUPFAM" id="SSF56935">
    <property type="entry name" value="Porins"/>
    <property type="match status" value="1"/>
</dbReference>
<dbReference type="EMBL" id="MDEG01000007">
    <property type="protein sequence ID" value="PPU97750.1"/>
    <property type="molecule type" value="Genomic_DNA"/>
</dbReference>
<name>A0A2S7EX65_9XANT</name>
<evidence type="ECO:0000256" key="4">
    <source>
        <dbReference type="ARBA" id="ARBA00022692"/>
    </source>
</evidence>
<dbReference type="CDD" id="cd01347">
    <property type="entry name" value="ligand_gated_channel"/>
    <property type="match status" value="1"/>
</dbReference>
<evidence type="ECO:0000256" key="2">
    <source>
        <dbReference type="ARBA" id="ARBA00022448"/>
    </source>
</evidence>
<dbReference type="Pfam" id="PF07715">
    <property type="entry name" value="Plug"/>
    <property type="match status" value="1"/>
</dbReference>
<dbReference type="OrthoDB" id="6276154at2"/>
<keyword evidence="12" id="KW-0675">Receptor</keyword>
<evidence type="ECO:0000256" key="8">
    <source>
        <dbReference type="PROSITE-ProRule" id="PRU01360"/>
    </source>
</evidence>
<accession>A0A2S7EX65</accession>
<sequence>MATLPASLYAQGADTAAAAATDGAVDLDRVTVTGSLVRRVDVETASPVTVVDRQQIQQSGKQTLGDLMQSLPGIAGDATNPQVNNGGGDGASTVSLRGLGAQRTLILIDGHRILNNDINSIPASMIDHVEILKVGASAVYGSDAIGGVVNYILRKNFEGGEFSANYGQASRGDGARRGGTFTFGKTWDRGNLVVGVDYNKQNAVSSADRAFSKDAMYLSSGSIYKGGSSRTPSGYYKLPGSTLTANGCSANGAMTSNGSGGYKCYSSASDAYNYQAQNLLMTPQQRVSSFVLGSFNVTDKVQAYVNAYHNHTMSHSAIAPLPFDAQSDGITIAADNPDNPFGVEFGPDGYEYRNRFTSLGQRESFYDTATDQDVLGLKGSFGDTSWVWDVNFNYGHYKQRSWSHGYVDYSALQEAIDGGQINIFDQQAASTWLNSHESIPRYSTTKINRQWEASANGSVWELPAGSAQLAVGALYRKESMGYTVSSNAVIDSDNTCAISSEACSSPLSGSFSVKEAYTQLFIPVLAQSSPIGALNVTLSDRFSDYSSVSSTNNSASFQLEWRPIHDLMVRGTVAQVFRAPTISDLYQGPTANSPTFTDPCIGYSGSGHDNACEGVETGWGGSGLSQTNAIVSGANYANYDLKPEKGRSYDYGIVYSPEFVQGLSFNLDWWKVKLNDLIQSISAQTVANSCYNDNSSPYCGYIHRYAAGTVSAGNIDYIETPVVNIGKLDTQGIDFGANYALPQTAFGKFTLALDSTYLQRYDIDTGDSVVHMAGKYNSSYGNYARWRARGQFGWKLGNWDASWTTRWVGKIQVGSGDLSQNMSADAVDKGVVLRYGSYMYHALQLGYDMADANIRFDLGVDNLFNKQPPVLYQNNVLNANTDVSTYDTVGRYYWMRASYRF</sequence>
<evidence type="ECO:0000256" key="3">
    <source>
        <dbReference type="ARBA" id="ARBA00022452"/>
    </source>
</evidence>
<gene>
    <name evidence="12" type="ORF">XhyaCFBP1156_10400</name>
</gene>
<evidence type="ECO:0000256" key="1">
    <source>
        <dbReference type="ARBA" id="ARBA00004571"/>
    </source>
</evidence>
<evidence type="ECO:0000313" key="12">
    <source>
        <dbReference type="EMBL" id="PPU97750.1"/>
    </source>
</evidence>
<dbReference type="InterPro" id="IPR039426">
    <property type="entry name" value="TonB-dep_rcpt-like"/>
</dbReference>
<dbReference type="InterPro" id="IPR036942">
    <property type="entry name" value="Beta-barrel_TonB_sf"/>
</dbReference>
<dbReference type="Proteomes" id="UP000238261">
    <property type="component" value="Unassembled WGS sequence"/>
</dbReference>
<dbReference type="PROSITE" id="PS52016">
    <property type="entry name" value="TONB_DEPENDENT_REC_3"/>
    <property type="match status" value="1"/>
</dbReference>
<keyword evidence="4 8" id="KW-0812">Transmembrane</keyword>
<protein>
    <submittedName>
        <fullName evidence="12">TonB-dependent receptor</fullName>
    </submittedName>
</protein>
<keyword evidence="6 8" id="KW-0472">Membrane</keyword>
<evidence type="ECO:0000256" key="5">
    <source>
        <dbReference type="ARBA" id="ARBA00023077"/>
    </source>
</evidence>
<evidence type="ECO:0000259" key="11">
    <source>
        <dbReference type="Pfam" id="PF07715"/>
    </source>
</evidence>
<evidence type="ECO:0000256" key="9">
    <source>
        <dbReference type="RuleBase" id="RU003357"/>
    </source>
</evidence>
<comment type="subcellular location">
    <subcellularLocation>
        <location evidence="1 8">Cell outer membrane</location>
        <topology evidence="1 8">Multi-pass membrane protein</topology>
    </subcellularLocation>
</comment>
<evidence type="ECO:0000256" key="6">
    <source>
        <dbReference type="ARBA" id="ARBA00023136"/>
    </source>
</evidence>
<dbReference type="Gene3D" id="2.40.170.20">
    <property type="entry name" value="TonB-dependent receptor, beta-barrel domain"/>
    <property type="match status" value="1"/>
</dbReference>
<dbReference type="InterPro" id="IPR000531">
    <property type="entry name" value="Beta-barrel_TonB"/>
</dbReference>
<keyword evidence="3 8" id="KW-1134">Transmembrane beta strand</keyword>
<evidence type="ECO:0000313" key="13">
    <source>
        <dbReference type="Proteomes" id="UP000238261"/>
    </source>
</evidence>
<dbReference type="PANTHER" id="PTHR47234:SF2">
    <property type="entry name" value="TONB-DEPENDENT RECEPTOR"/>
    <property type="match status" value="1"/>
</dbReference>
<evidence type="ECO:0000259" key="10">
    <source>
        <dbReference type="Pfam" id="PF00593"/>
    </source>
</evidence>
<organism evidence="12 13">
    <name type="scientific">Xanthomonas hyacinthi</name>
    <dbReference type="NCBI Taxonomy" id="56455"/>
    <lineage>
        <taxon>Bacteria</taxon>
        <taxon>Pseudomonadati</taxon>
        <taxon>Pseudomonadota</taxon>
        <taxon>Gammaproteobacteria</taxon>
        <taxon>Lysobacterales</taxon>
        <taxon>Lysobacteraceae</taxon>
        <taxon>Xanthomonas</taxon>
    </lineage>
</organism>
<comment type="similarity">
    <text evidence="8 9">Belongs to the TonB-dependent receptor family.</text>
</comment>
<dbReference type="Gene3D" id="2.170.130.10">
    <property type="entry name" value="TonB-dependent receptor, plug domain"/>
    <property type="match status" value="1"/>
</dbReference>
<feature type="domain" description="TonB-dependent receptor plug" evidence="11">
    <location>
        <begin position="43"/>
        <end position="148"/>
    </location>
</feature>
<feature type="domain" description="TonB-dependent receptor-like beta-barrel" evidence="10">
    <location>
        <begin position="334"/>
        <end position="863"/>
    </location>
</feature>
<comment type="caution">
    <text evidence="12">The sequence shown here is derived from an EMBL/GenBank/DDBJ whole genome shotgun (WGS) entry which is preliminary data.</text>
</comment>
<dbReference type="InterPro" id="IPR012910">
    <property type="entry name" value="Plug_dom"/>
</dbReference>
<proteinExistence type="inferred from homology"/>
<dbReference type="InterPro" id="IPR037066">
    <property type="entry name" value="Plug_dom_sf"/>
</dbReference>
<dbReference type="PANTHER" id="PTHR47234">
    <property type="match status" value="1"/>
</dbReference>
<reference evidence="13" key="1">
    <citation type="submission" date="2016-08" db="EMBL/GenBank/DDBJ databases">
        <authorList>
            <person name="Merda D."/>
            <person name="Briand M."/>
            <person name="Taghouti G."/>
            <person name="Carrere S."/>
            <person name="Gouzy J."/>
            <person name="Portier P."/>
            <person name="Jacques M.-A."/>
            <person name="Fischer-Le Saux M."/>
        </authorList>
    </citation>
    <scope>NUCLEOTIDE SEQUENCE [LARGE SCALE GENOMIC DNA]</scope>
    <source>
        <strain evidence="13">CFBP1156</strain>
    </source>
</reference>
<keyword evidence="7 8" id="KW-0998">Cell outer membrane</keyword>
<keyword evidence="2 8" id="KW-0813">Transport</keyword>